<dbReference type="RefSeq" id="WP_152762600.1">
    <property type="nucleotide sequence ID" value="NZ_WHNP01000025.1"/>
</dbReference>
<evidence type="ECO:0000313" key="3">
    <source>
        <dbReference type="Proteomes" id="UP000484381"/>
    </source>
</evidence>
<gene>
    <name evidence="2" type="ORF">GCT13_24840</name>
</gene>
<dbReference type="EMBL" id="WHNP01000025">
    <property type="protein sequence ID" value="MPW20029.1"/>
    <property type="molecule type" value="Genomic_DNA"/>
</dbReference>
<organism evidence="2 3">
    <name type="scientific">Paraburkholderia franconis</name>
    <dbReference type="NCBI Taxonomy" id="2654983"/>
    <lineage>
        <taxon>Bacteria</taxon>
        <taxon>Pseudomonadati</taxon>
        <taxon>Pseudomonadota</taxon>
        <taxon>Betaproteobacteria</taxon>
        <taxon>Burkholderiales</taxon>
        <taxon>Burkholderiaceae</taxon>
        <taxon>Paraburkholderia</taxon>
    </lineage>
</organism>
<sequence length="116" mass="13075">MSALIPEQLITSHKANIAALFMLTGQMFDGYRKLVELNLAAARTASAESAKLCQELFSCTTPEQLLTRQADRVQPEAERVLSYASHFCDIVRDTQSKWMQAAQAQYDAKNQYRSRS</sequence>
<accession>A0A7X1NDU3</accession>
<dbReference type="InterPro" id="IPR010127">
    <property type="entry name" value="Phasin_subfam-1"/>
</dbReference>
<reference evidence="2 3" key="1">
    <citation type="submission" date="2019-10" db="EMBL/GenBank/DDBJ databases">
        <title>Paraburkholderia sp. isolated from nodules of Mimosa pudica from Brazilian Atlantic Forest soils.</title>
        <authorList>
            <person name="Paulitsch F."/>
            <person name="Hungria M."/>
            <person name="Dall'Agnol R."/>
        </authorList>
    </citation>
    <scope>NUCLEOTIDE SEQUENCE [LARGE SCALE GENOMIC DNA]</scope>
    <source>
        <strain evidence="2 3">CNPSo 3157</strain>
    </source>
</reference>
<name>A0A7X1NDU3_9BURK</name>
<dbReference type="InterPro" id="IPR018968">
    <property type="entry name" value="Phasin"/>
</dbReference>
<dbReference type="Proteomes" id="UP000484381">
    <property type="component" value="Unassembled WGS sequence"/>
</dbReference>
<evidence type="ECO:0000313" key="2">
    <source>
        <dbReference type="EMBL" id="MPW20029.1"/>
    </source>
</evidence>
<keyword evidence="3" id="KW-1185">Reference proteome</keyword>
<feature type="domain" description="Phasin" evidence="1">
    <location>
        <begin position="7"/>
        <end position="106"/>
    </location>
</feature>
<dbReference type="Pfam" id="PF09361">
    <property type="entry name" value="Phasin_2"/>
    <property type="match status" value="1"/>
</dbReference>
<comment type="caution">
    <text evidence="2">The sequence shown here is derived from an EMBL/GenBank/DDBJ whole genome shotgun (WGS) entry which is preliminary data.</text>
</comment>
<proteinExistence type="predicted"/>
<protein>
    <recommendedName>
        <fullName evidence="1">Phasin domain-containing protein</fullName>
    </recommendedName>
</protein>
<evidence type="ECO:0000259" key="1">
    <source>
        <dbReference type="Pfam" id="PF09361"/>
    </source>
</evidence>
<dbReference type="AlphaFoldDB" id="A0A7X1NDU3"/>
<dbReference type="NCBIfam" id="TIGR01841">
    <property type="entry name" value="phasin"/>
    <property type="match status" value="1"/>
</dbReference>